<dbReference type="InterPro" id="IPR029058">
    <property type="entry name" value="AB_hydrolase_fold"/>
</dbReference>
<dbReference type="InterPro" id="IPR000639">
    <property type="entry name" value="Epox_hydrolase-like"/>
</dbReference>
<protein>
    <submittedName>
        <fullName evidence="3">Alpha/beta hydrolase</fullName>
    </submittedName>
</protein>
<sequence length="331" mass="36171">MTKLNYRHVEANGLRMRIADHGEGPLVLLCHGFPESSYAWRHQLSALAEAGYRAVAPDLRGIGGTSAPADTEAYALQHLVADMVALTDALGAPRAVIVGNDWGATLAWHAALLRPDLFSAVAAVGVPIMGQPPIPPTQIFPQAGDTLFYTLYFQDEGVAEKEFEADIRRTLLKIYYAASSQAGPRMEGDGTPNPFGMVSRERGLLSSLPMPERDLPWLSGEDLAVFVSDYAESGFRGGLNLYRNLDRNWALQSAFAGLKVEVPALYMVGTRDTGLSMPGMMQMIKGQKDLAPQLREPIFLEACGHWAPQEQATRVTETLLHFLAQVTPQHQ</sequence>
<dbReference type="Pfam" id="PF00561">
    <property type="entry name" value="Abhydrolase_1"/>
    <property type="match status" value="1"/>
</dbReference>
<dbReference type="OrthoDB" id="9804723at2"/>
<dbReference type="KEGG" id="lit:FPZ52_07100"/>
<dbReference type="PANTHER" id="PTHR43329">
    <property type="entry name" value="EPOXIDE HYDROLASE"/>
    <property type="match status" value="1"/>
</dbReference>
<name>A0A5B8IVE0_9RHOB</name>
<dbReference type="InterPro" id="IPR000073">
    <property type="entry name" value="AB_hydrolase_1"/>
</dbReference>
<dbReference type="AlphaFoldDB" id="A0A5B8IVE0"/>
<organism evidence="3 4">
    <name type="scientific">Qingshengfaniella alkalisoli</name>
    <dbReference type="NCBI Taxonomy" id="2599296"/>
    <lineage>
        <taxon>Bacteria</taxon>
        <taxon>Pseudomonadati</taxon>
        <taxon>Pseudomonadota</taxon>
        <taxon>Alphaproteobacteria</taxon>
        <taxon>Rhodobacterales</taxon>
        <taxon>Paracoccaceae</taxon>
        <taxon>Qingshengfaniella</taxon>
    </lineage>
</organism>
<keyword evidence="1 3" id="KW-0378">Hydrolase</keyword>
<dbReference type="Proteomes" id="UP000318483">
    <property type="component" value="Chromosome"/>
</dbReference>
<dbReference type="EMBL" id="CP042261">
    <property type="protein sequence ID" value="QDY69413.1"/>
    <property type="molecule type" value="Genomic_DNA"/>
</dbReference>
<dbReference type="Gene3D" id="3.40.50.1820">
    <property type="entry name" value="alpha/beta hydrolase"/>
    <property type="match status" value="1"/>
</dbReference>
<evidence type="ECO:0000313" key="3">
    <source>
        <dbReference type="EMBL" id="QDY69413.1"/>
    </source>
</evidence>
<dbReference type="GO" id="GO:0016787">
    <property type="term" value="F:hydrolase activity"/>
    <property type="evidence" value="ECO:0007669"/>
    <property type="project" value="UniProtKB-KW"/>
</dbReference>
<evidence type="ECO:0000256" key="1">
    <source>
        <dbReference type="ARBA" id="ARBA00022801"/>
    </source>
</evidence>
<evidence type="ECO:0000259" key="2">
    <source>
        <dbReference type="Pfam" id="PF00561"/>
    </source>
</evidence>
<evidence type="ECO:0000313" key="4">
    <source>
        <dbReference type="Proteomes" id="UP000318483"/>
    </source>
</evidence>
<dbReference type="RefSeq" id="WP_146364792.1">
    <property type="nucleotide sequence ID" value="NZ_CP042261.1"/>
</dbReference>
<keyword evidence="4" id="KW-1185">Reference proteome</keyword>
<dbReference type="SUPFAM" id="SSF53474">
    <property type="entry name" value="alpha/beta-Hydrolases"/>
    <property type="match status" value="1"/>
</dbReference>
<feature type="domain" description="AB hydrolase-1" evidence="2">
    <location>
        <begin position="25"/>
        <end position="307"/>
    </location>
</feature>
<proteinExistence type="predicted"/>
<accession>A0A5B8IVE0</accession>
<gene>
    <name evidence="3" type="ORF">FPZ52_07100</name>
</gene>
<dbReference type="PRINTS" id="PR00412">
    <property type="entry name" value="EPOXHYDRLASE"/>
</dbReference>
<reference evidence="3 4" key="1">
    <citation type="submission" date="2019-07" db="EMBL/GenBank/DDBJ databases">
        <title>Litoreibacter alkalisoli sp. nov., isolated from saline-alkaline soil.</title>
        <authorList>
            <person name="Wang S."/>
            <person name="Xu L."/>
            <person name="Xing Y.-T."/>
            <person name="Sun J.-Q."/>
        </authorList>
    </citation>
    <scope>NUCLEOTIDE SEQUENCE [LARGE SCALE GENOMIC DNA]</scope>
    <source>
        <strain evidence="3 4">LN3S51</strain>
    </source>
</reference>